<sequence>MTKSDARAFSTRHRALIFENLVPPVYGLDSMSSSALFDDIFGHCAVVLRLQWCERIRTGTVCICHHTG</sequence>
<proteinExistence type="predicted"/>
<organism evidence="1 2">
    <name type="scientific">Ancylostoma ceylanicum</name>
    <dbReference type="NCBI Taxonomy" id="53326"/>
    <lineage>
        <taxon>Eukaryota</taxon>
        <taxon>Metazoa</taxon>
        <taxon>Ecdysozoa</taxon>
        <taxon>Nematoda</taxon>
        <taxon>Chromadorea</taxon>
        <taxon>Rhabditida</taxon>
        <taxon>Rhabditina</taxon>
        <taxon>Rhabditomorpha</taxon>
        <taxon>Strongyloidea</taxon>
        <taxon>Ancylostomatidae</taxon>
        <taxon>Ancylostomatinae</taxon>
        <taxon>Ancylostoma</taxon>
    </lineage>
</organism>
<name>A0A016U9R1_9BILA</name>
<reference evidence="2" key="1">
    <citation type="journal article" date="2015" name="Nat. Genet.">
        <title>The genome and transcriptome of the zoonotic hookworm Ancylostoma ceylanicum identify infection-specific gene families.</title>
        <authorList>
            <person name="Schwarz E.M."/>
            <person name="Hu Y."/>
            <person name="Antoshechkin I."/>
            <person name="Miller M.M."/>
            <person name="Sternberg P.W."/>
            <person name="Aroian R.V."/>
        </authorList>
    </citation>
    <scope>NUCLEOTIDE SEQUENCE</scope>
    <source>
        <strain evidence="2">HY135</strain>
    </source>
</reference>
<accession>A0A016U9R1</accession>
<evidence type="ECO:0000313" key="1">
    <source>
        <dbReference type="EMBL" id="EYC11910.1"/>
    </source>
</evidence>
<protein>
    <submittedName>
        <fullName evidence="1">Uncharacterized protein</fullName>
    </submittedName>
</protein>
<dbReference type="Proteomes" id="UP000024635">
    <property type="component" value="Unassembled WGS sequence"/>
</dbReference>
<keyword evidence="2" id="KW-1185">Reference proteome</keyword>
<comment type="caution">
    <text evidence="1">The sequence shown here is derived from an EMBL/GenBank/DDBJ whole genome shotgun (WGS) entry which is preliminary data.</text>
</comment>
<gene>
    <name evidence="1" type="primary">Acey_s0049.g1847</name>
    <name evidence="1" type="ORF">Y032_0049g1847</name>
</gene>
<dbReference type="EMBL" id="JARK01001385">
    <property type="protein sequence ID" value="EYC11910.1"/>
    <property type="molecule type" value="Genomic_DNA"/>
</dbReference>
<evidence type="ECO:0000313" key="2">
    <source>
        <dbReference type="Proteomes" id="UP000024635"/>
    </source>
</evidence>
<dbReference type="AlphaFoldDB" id="A0A016U9R1"/>